<evidence type="ECO:0000259" key="7">
    <source>
        <dbReference type="PROSITE" id="PS50850"/>
    </source>
</evidence>
<dbReference type="GO" id="GO:1990961">
    <property type="term" value="P:xenobiotic detoxification by transmembrane export across the plasma membrane"/>
    <property type="evidence" value="ECO:0007669"/>
    <property type="project" value="TreeGrafter"/>
</dbReference>
<feature type="transmembrane region" description="Helical" evidence="6">
    <location>
        <begin position="169"/>
        <end position="187"/>
    </location>
</feature>
<evidence type="ECO:0000313" key="8">
    <source>
        <dbReference type="EMBL" id="PGH02024.1"/>
    </source>
</evidence>
<keyword evidence="3 6" id="KW-1133">Transmembrane helix</keyword>
<dbReference type="NCBIfam" id="TIGR00880">
    <property type="entry name" value="2_A_01_02"/>
    <property type="match status" value="1"/>
</dbReference>
<protein>
    <recommendedName>
        <fullName evidence="7">Major facilitator superfamily (MFS) profile domain-containing protein</fullName>
    </recommendedName>
</protein>
<dbReference type="Pfam" id="PF07690">
    <property type="entry name" value="MFS_1"/>
    <property type="match status" value="1"/>
</dbReference>
<evidence type="ECO:0000256" key="1">
    <source>
        <dbReference type="ARBA" id="ARBA00004141"/>
    </source>
</evidence>
<dbReference type="SUPFAM" id="SSF103473">
    <property type="entry name" value="MFS general substrate transporter"/>
    <property type="match status" value="1"/>
</dbReference>
<evidence type="ECO:0000256" key="3">
    <source>
        <dbReference type="ARBA" id="ARBA00022989"/>
    </source>
</evidence>
<feature type="transmembrane region" description="Helical" evidence="6">
    <location>
        <begin position="442"/>
        <end position="467"/>
    </location>
</feature>
<keyword evidence="9" id="KW-1185">Reference proteome</keyword>
<dbReference type="PRINTS" id="PR01036">
    <property type="entry name" value="TCRTETB"/>
</dbReference>
<feature type="transmembrane region" description="Helical" evidence="6">
    <location>
        <begin position="507"/>
        <end position="528"/>
    </location>
</feature>
<gene>
    <name evidence="8" type="ORF">AJ80_08918</name>
</gene>
<dbReference type="Gene3D" id="1.20.1250.20">
    <property type="entry name" value="MFS general substrate transporter like domains"/>
    <property type="match status" value="1"/>
</dbReference>
<dbReference type="GO" id="GO:0042910">
    <property type="term" value="F:xenobiotic transmembrane transporter activity"/>
    <property type="evidence" value="ECO:0007669"/>
    <property type="project" value="InterPro"/>
</dbReference>
<feature type="transmembrane region" description="Helical" evidence="6">
    <location>
        <begin position="193"/>
        <end position="214"/>
    </location>
</feature>
<sequence>MTGTIVYLVRGSIFGQLVRRVSGGRLLQYDDQLDPSLWEKHLPGHSSRNSSEQADLQDDLEAKSEPSWQANARKDTVDIVDWYDPKDPENPKNWGAMTKFFVTFQICLMTVSSYIGSAIYAPGLPDIMESFGVSKVVANLGLTLFILGYALGPMILAPLSEFPAVGRNPVYISTLVLFTIFQIPTALSPHIVMLLVFRFITGVLGSPALATGGASISDLYDQKHKALAIGIWGIAAVFGPVLGPLIGGFAAQAYGWRWTIWVLMWLSAFASILLFFFLPETSSKTILHRRARRLRHLTGNNNLRTHADEQFRHVSPKKIAKMTMIRPFVLAFQEPIILLLNVYLALVYGLLFVWFESFPLVFGGFYHFNLGQQGLAFIGILTGALLAVPPFVWYVQKVQIKKFDENGRIKPEDRLPPAVVGTVLIPICLLWFGWSARPSMHWIMPIIGSSFFSAAMLLLFNGILSYLPDAYPEDVASVMAGNALFRFTSGAVFPLFAPAMYHRLGVAWASTLLGLVGAAFIPVCYGFYKYGDRIRKASKFARKDF</sequence>
<accession>A0A2B7WRL4</accession>
<organism evidence="8 9">
    <name type="scientific">Polytolypa hystricis (strain UAMH7299)</name>
    <dbReference type="NCBI Taxonomy" id="1447883"/>
    <lineage>
        <taxon>Eukaryota</taxon>
        <taxon>Fungi</taxon>
        <taxon>Dikarya</taxon>
        <taxon>Ascomycota</taxon>
        <taxon>Pezizomycotina</taxon>
        <taxon>Eurotiomycetes</taxon>
        <taxon>Eurotiomycetidae</taxon>
        <taxon>Onygenales</taxon>
        <taxon>Onygenales incertae sedis</taxon>
        <taxon>Polytolypa</taxon>
    </lineage>
</organism>
<feature type="transmembrane region" description="Helical" evidence="6">
    <location>
        <begin position="136"/>
        <end position="157"/>
    </location>
</feature>
<reference evidence="8 9" key="1">
    <citation type="submission" date="2017-10" db="EMBL/GenBank/DDBJ databases">
        <title>Comparative genomics in systemic dimorphic fungi from Ajellomycetaceae.</title>
        <authorList>
            <person name="Munoz J.F."/>
            <person name="Mcewen J.G."/>
            <person name="Clay O.K."/>
            <person name="Cuomo C.A."/>
        </authorList>
    </citation>
    <scope>NUCLEOTIDE SEQUENCE [LARGE SCALE GENOMIC DNA]</scope>
    <source>
        <strain evidence="8 9">UAMH7299</strain>
    </source>
</reference>
<evidence type="ECO:0000313" key="9">
    <source>
        <dbReference type="Proteomes" id="UP000224634"/>
    </source>
</evidence>
<dbReference type="GO" id="GO:0005886">
    <property type="term" value="C:plasma membrane"/>
    <property type="evidence" value="ECO:0007669"/>
    <property type="project" value="TreeGrafter"/>
</dbReference>
<feature type="transmembrane region" description="Helical" evidence="6">
    <location>
        <begin position="226"/>
        <end position="246"/>
    </location>
</feature>
<dbReference type="AlphaFoldDB" id="A0A2B7WRL4"/>
<feature type="region of interest" description="Disordered" evidence="5">
    <location>
        <begin position="40"/>
        <end position="68"/>
    </location>
</feature>
<feature type="transmembrane region" description="Helical" evidence="6">
    <location>
        <begin position="258"/>
        <end position="278"/>
    </location>
</feature>
<dbReference type="InterPro" id="IPR020846">
    <property type="entry name" value="MFS_dom"/>
</dbReference>
<dbReference type="InterPro" id="IPR036259">
    <property type="entry name" value="MFS_trans_sf"/>
</dbReference>
<dbReference type="OrthoDB" id="3357846at2759"/>
<dbReference type="FunFam" id="1.20.1250.20:FF:000011">
    <property type="entry name" value="MFS multidrug transporter, putative"/>
    <property type="match status" value="1"/>
</dbReference>
<dbReference type="EMBL" id="PDNA01000229">
    <property type="protein sequence ID" value="PGH02024.1"/>
    <property type="molecule type" value="Genomic_DNA"/>
</dbReference>
<keyword evidence="4 6" id="KW-0472">Membrane</keyword>
<evidence type="ECO:0000256" key="4">
    <source>
        <dbReference type="ARBA" id="ARBA00023136"/>
    </source>
</evidence>
<dbReference type="PANTHER" id="PTHR23502">
    <property type="entry name" value="MAJOR FACILITATOR SUPERFAMILY"/>
    <property type="match status" value="1"/>
</dbReference>
<dbReference type="InterPro" id="IPR001958">
    <property type="entry name" value="Tet-R_TetA/multi-R_MdtG-like"/>
</dbReference>
<feature type="transmembrane region" description="Helical" evidence="6">
    <location>
        <begin position="328"/>
        <end position="355"/>
    </location>
</feature>
<feature type="transmembrane region" description="Helical" evidence="6">
    <location>
        <begin position="415"/>
        <end position="436"/>
    </location>
</feature>
<evidence type="ECO:0000256" key="2">
    <source>
        <dbReference type="ARBA" id="ARBA00022692"/>
    </source>
</evidence>
<proteinExistence type="predicted"/>
<dbReference type="InterPro" id="IPR011701">
    <property type="entry name" value="MFS"/>
</dbReference>
<evidence type="ECO:0000256" key="6">
    <source>
        <dbReference type="SAM" id="Phobius"/>
    </source>
</evidence>
<feature type="transmembrane region" description="Helical" evidence="6">
    <location>
        <begin position="100"/>
        <end position="121"/>
    </location>
</feature>
<feature type="transmembrane region" description="Helical" evidence="6">
    <location>
        <begin position="479"/>
        <end position="501"/>
    </location>
</feature>
<dbReference type="CDD" id="cd17323">
    <property type="entry name" value="MFS_Tpo1_MDR_like"/>
    <property type="match status" value="1"/>
</dbReference>
<comment type="caution">
    <text evidence="8">The sequence shown here is derived from an EMBL/GenBank/DDBJ whole genome shotgun (WGS) entry which is preliminary data.</text>
</comment>
<feature type="transmembrane region" description="Helical" evidence="6">
    <location>
        <begin position="375"/>
        <end position="395"/>
    </location>
</feature>
<dbReference type="GO" id="GO:0015244">
    <property type="term" value="F:fluconazole transmembrane transporter activity"/>
    <property type="evidence" value="ECO:0007669"/>
    <property type="project" value="TreeGrafter"/>
</dbReference>
<feature type="domain" description="Major facilitator superfamily (MFS) profile" evidence="7">
    <location>
        <begin position="102"/>
        <end position="529"/>
    </location>
</feature>
<dbReference type="PANTHER" id="PTHR23502:SF23">
    <property type="entry name" value="FLUCONAZOLE RESISTANCE PROTEIN 1"/>
    <property type="match status" value="1"/>
</dbReference>
<comment type="subcellular location">
    <subcellularLocation>
        <location evidence="1">Membrane</location>
        <topology evidence="1">Multi-pass membrane protein</topology>
    </subcellularLocation>
</comment>
<dbReference type="STRING" id="1447883.A0A2B7WRL4"/>
<name>A0A2B7WRL4_POLH7</name>
<keyword evidence="2 6" id="KW-0812">Transmembrane</keyword>
<evidence type="ECO:0000256" key="5">
    <source>
        <dbReference type="SAM" id="MobiDB-lite"/>
    </source>
</evidence>
<dbReference type="PROSITE" id="PS50850">
    <property type="entry name" value="MFS"/>
    <property type="match status" value="1"/>
</dbReference>
<dbReference type="Proteomes" id="UP000224634">
    <property type="component" value="Unassembled WGS sequence"/>
</dbReference>